<evidence type="ECO:0000256" key="1">
    <source>
        <dbReference type="ARBA" id="ARBA00022450"/>
    </source>
</evidence>
<reference evidence="4 5" key="1">
    <citation type="journal article" date="2016" name="Environ. Microbiol.">
        <title>Effector profiles distinguish formae speciales of Fusarium oxysporum.</title>
        <authorList>
            <person name="van Dam P."/>
            <person name="Fokkens L."/>
            <person name="Schmidt S.M."/>
            <person name="Linmans J.H."/>
            <person name="Kistler H.C."/>
            <person name="Ma L.J."/>
            <person name="Rep M."/>
        </authorList>
    </citation>
    <scope>NUCLEOTIDE SEQUENCE [LARGE SCALE GENOMIC DNA]</scope>
    <source>
        <strain evidence="4 5">Forc016</strain>
    </source>
</reference>
<dbReference type="PANTHER" id="PTHR44845:SF1">
    <property type="entry name" value="L-2-AMINOADIPATE REDUCTASE"/>
    <property type="match status" value="1"/>
</dbReference>
<feature type="domain" description="AMP-dependent synthetase/ligase" evidence="3">
    <location>
        <begin position="11"/>
        <end position="166"/>
    </location>
</feature>
<keyword evidence="1" id="KW-0596">Phosphopantetheine</keyword>
<dbReference type="InterPro" id="IPR000873">
    <property type="entry name" value="AMP-dep_synth/lig_dom"/>
</dbReference>
<keyword evidence="2" id="KW-0597">Phosphoprotein</keyword>
<dbReference type="InterPro" id="IPR042099">
    <property type="entry name" value="ANL_N_sf"/>
</dbReference>
<name>A0A2H3HMW3_FUSOX</name>
<gene>
    <name evidence="4" type="ORF">AU210_006328</name>
</gene>
<dbReference type="PANTHER" id="PTHR44845">
    <property type="entry name" value="CARRIER DOMAIN-CONTAINING PROTEIN"/>
    <property type="match status" value="1"/>
</dbReference>
<protein>
    <recommendedName>
        <fullName evidence="3">AMP-dependent synthetase/ligase domain-containing protein</fullName>
    </recommendedName>
</protein>
<evidence type="ECO:0000313" key="5">
    <source>
        <dbReference type="Proteomes" id="UP000219602"/>
    </source>
</evidence>
<dbReference type="Pfam" id="PF00501">
    <property type="entry name" value="AMP-binding"/>
    <property type="match status" value="2"/>
</dbReference>
<dbReference type="SUPFAM" id="SSF56801">
    <property type="entry name" value="Acetyl-CoA synthetase-like"/>
    <property type="match status" value="1"/>
</dbReference>
<dbReference type="EMBL" id="MABQ02000004">
    <property type="protein sequence ID" value="PCD37832.1"/>
    <property type="molecule type" value="Genomic_DNA"/>
</dbReference>
<accession>A0A2H3HMW3</accession>
<feature type="domain" description="AMP-dependent synthetase/ligase" evidence="3">
    <location>
        <begin position="177"/>
        <end position="262"/>
    </location>
</feature>
<evidence type="ECO:0000259" key="3">
    <source>
        <dbReference type="Pfam" id="PF00501"/>
    </source>
</evidence>
<sequence length="358" mass="39491">MGFRNSQAPVYLQVSKPTALISIRKATEESSPLAPLVQKCIDDELSIKIKTPDLRFTDDGELTAGEDSADIFANVKERTSTPPDMLIGPDSNCTLSFTSGTQGLPKGVLGRHYSLAKYFPWMAERFGLSSESVFACLSGISHDPIQRDIMTPLALGASLILPTKEDIQHILVGGATAQFPSLRQVFFFGDVLTTRDCRSLRQLSPACTIINMYGTTETSRAVSYFEVPSAQEDPTALDSLGDSIPAGWGMKGVQVLVVDREDHTKISPIGVNKEKFIDNWFVDNKKWMEADKANDQGEPWRKYYKGPRDRFYVTGDLGEYRPDGAVRVLGRMGSQVKIRGFRIEINEIDANLGGSPLI</sequence>
<reference evidence="4 5" key="2">
    <citation type="journal article" date="2017" name="Sci. Rep.">
        <title>A mobile pathogenicity chromosome in Fusarium oxysporum for infection of multiple cucurbit species.</title>
        <authorList>
            <person name="van Dam P."/>
            <person name="Fokkens L."/>
            <person name="Ayukawa Y."/>
            <person name="van der Gragt M."/>
            <person name="Ter Horst A."/>
            <person name="Brankovics B."/>
            <person name="Houterman P.M."/>
            <person name="Arie T."/>
            <person name="Rep M."/>
        </authorList>
    </citation>
    <scope>NUCLEOTIDE SEQUENCE [LARGE SCALE GENOMIC DNA]</scope>
    <source>
        <strain evidence="4 5">Forc016</strain>
    </source>
</reference>
<comment type="caution">
    <text evidence="4">The sequence shown here is derived from an EMBL/GenBank/DDBJ whole genome shotgun (WGS) entry which is preliminary data.</text>
</comment>
<dbReference type="Gene3D" id="3.40.50.12780">
    <property type="entry name" value="N-terminal domain of ligase-like"/>
    <property type="match status" value="2"/>
</dbReference>
<organism evidence="4 5">
    <name type="scientific">Fusarium oxysporum f. sp. radicis-cucumerinum</name>
    <dbReference type="NCBI Taxonomy" id="327505"/>
    <lineage>
        <taxon>Eukaryota</taxon>
        <taxon>Fungi</taxon>
        <taxon>Dikarya</taxon>
        <taxon>Ascomycota</taxon>
        <taxon>Pezizomycotina</taxon>
        <taxon>Sordariomycetes</taxon>
        <taxon>Hypocreomycetidae</taxon>
        <taxon>Hypocreales</taxon>
        <taxon>Nectriaceae</taxon>
        <taxon>Fusarium</taxon>
        <taxon>Fusarium oxysporum species complex</taxon>
    </lineage>
</organism>
<evidence type="ECO:0000313" key="4">
    <source>
        <dbReference type="EMBL" id="PCD37832.1"/>
    </source>
</evidence>
<dbReference type="STRING" id="327505.A0A2H3HMW3"/>
<dbReference type="Proteomes" id="UP000219602">
    <property type="component" value="Chromosome 5"/>
</dbReference>
<dbReference type="AlphaFoldDB" id="A0A2H3HMW3"/>
<proteinExistence type="predicted"/>
<evidence type="ECO:0000256" key="2">
    <source>
        <dbReference type="ARBA" id="ARBA00022553"/>
    </source>
</evidence>